<dbReference type="PROSITE" id="PS50102">
    <property type="entry name" value="RRM"/>
    <property type="match status" value="3"/>
</dbReference>
<feature type="compositionally biased region" description="Acidic residues" evidence="6">
    <location>
        <begin position="445"/>
        <end position="487"/>
    </location>
</feature>
<feature type="region of interest" description="Disordered" evidence="6">
    <location>
        <begin position="740"/>
        <end position="773"/>
    </location>
</feature>
<comment type="subcellular location">
    <subcellularLocation>
        <location evidence="1">Nucleus</location>
    </subcellularLocation>
</comment>
<feature type="compositionally biased region" description="Basic residues" evidence="6">
    <location>
        <begin position="978"/>
        <end position="992"/>
    </location>
</feature>
<feature type="domain" description="RRM" evidence="7">
    <location>
        <begin position="18"/>
        <end position="98"/>
    </location>
</feature>
<protein>
    <submittedName>
        <fullName evidence="8">RNA-binding domain-containing protein</fullName>
    </submittedName>
</protein>
<dbReference type="InterPro" id="IPR012677">
    <property type="entry name" value="Nucleotide-bd_a/b_plait_sf"/>
</dbReference>
<feature type="region of interest" description="Disordered" evidence="6">
    <location>
        <begin position="885"/>
        <end position="992"/>
    </location>
</feature>
<keyword evidence="4" id="KW-0539">Nucleus</keyword>
<feature type="compositionally biased region" description="Basic and acidic residues" evidence="6">
    <location>
        <begin position="274"/>
        <end position="293"/>
    </location>
</feature>
<dbReference type="Pfam" id="PF00076">
    <property type="entry name" value="RRM_1"/>
    <property type="match status" value="3"/>
</dbReference>
<dbReference type="SUPFAM" id="SSF54928">
    <property type="entry name" value="RNA-binding domain, RBD"/>
    <property type="match status" value="2"/>
</dbReference>
<dbReference type="CDD" id="cd12676">
    <property type="entry name" value="RRM3_Nop4p"/>
    <property type="match status" value="1"/>
</dbReference>
<feature type="compositionally biased region" description="Basic and acidic residues" evidence="6">
    <location>
        <begin position="403"/>
        <end position="417"/>
    </location>
</feature>
<name>A0A4Y7T9N1_COPMI</name>
<dbReference type="SMART" id="SM00360">
    <property type="entry name" value="RRM"/>
    <property type="match status" value="5"/>
</dbReference>
<evidence type="ECO:0000256" key="3">
    <source>
        <dbReference type="ARBA" id="ARBA00022884"/>
    </source>
</evidence>
<reference evidence="8 9" key="1">
    <citation type="journal article" date="2019" name="Nat. Ecol. Evol.">
        <title>Megaphylogeny resolves global patterns of mushroom evolution.</title>
        <authorList>
            <person name="Varga T."/>
            <person name="Krizsan K."/>
            <person name="Foldi C."/>
            <person name="Dima B."/>
            <person name="Sanchez-Garcia M."/>
            <person name="Sanchez-Ramirez S."/>
            <person name="Szollosi G.J."/>
            <person name="Szarkandi J.G."/>
            <person name="Papp V."/>
            <person name="Albert L."/>
            <person name="Andreopoulos W."/>
            <person name="Angelini C."/>
            <person name="Antonin V."/>
            <person name="Barry K.W."/>
            <person name="Bougher N.L."/>
            <person name="Buchanan P."/>
            <person name="Buyck B."/>
            <person name="Bense V."/>
            <person name="Catcheside P."/>
            <person name="Chovatia M."/>
            <person name="Cooper J."/>
            <person name="Damon W."/>
            <person name="Desjardin D."/>
            <person name="Finy P."/>
            <person name="Geml J."/>
            <person name="Haridas S."/>
            <person name="Hughes K."/>
            <person name="Justo A."/>
            <person name="Karasinski D."/>
            <person name="Kautmanova I."/>
            <person name="Kiss B."/>
            <person name="Kocsube S."/>
            <person name="Kotiranta H."/>
            <person name="LaButti K.M."/>
            <person name="Lechner B.E."/>
            <person name="Liimatainen K."/>
            <person name="Lipzen A."/>
            <person name="Lukacs Z."/>
            <person name="Mihaltcheva S."/>
            <person name="Morgado L.N."/>
            <person name="Niskanen T."/>
            <person name="Noordeloos M.E."/>
            <person name="Ohm R.A."/>
            <person name="Ortiz-Santana B."/>
            <person name="Ovrebo C."/>
            <person name="Racz N."/>
            <person name="Riley R."/>
            <person name="Savchenko A."/>
            <person name="Shiryaev A."/>
            <person name="Soop K."/>
            <person name="Spirin V."/>
            <person name="Szebenyi C."/>
            <person name="Tomsovsky M."/>
            <person name="Tulloss R.E."/>
            <person name="Uehling J."/>
            <person name="Grigoriev I.V."/>
            <person name="Vagvolgyi C."/>
            <person name="Papp T."/>
            <person name="Martin F.M."/>
            <person name="Miettinen O."/>
            <person name="Hibbett D.S."/>
            <person name="Nagy L.G."/>
        </authorList>
    </citation>
    <scope>NUCLEOTIDE SEQUENCE [LARGE SCALE GENOMIC DNA]</scope>
    <source>
        <strain evidence="8 9">FP101781</strain>
    </source>
</reference>
<feature type="compositionally biased region" description="Basic and acidic residues" evidence="6">
    <location>
        <begin position="383"/>
        <end position="393"/>
    </location>
</feature>
<dbReference type="InterPro" id="IPR000504">
    <property type="entry name" value="RRM_dom"/>
</dbReference>
<feature type="domain" description="RRM" evidence="7">
    <location>
        <begin position="240"/>
        <end position="332"/>
    </location>
</feature>
<feature type="compositionally biased region" description="Acidic residues" evidence="6">
    <location>
        <begin position="418"/>
        <end position="427"/>
    </location>
</feature>
<dbReference type="STRING" id="71717.A0A4Y7T9N1"/>
<gene>
    <name evidence="8" type="ORF">FA13DRAFT_1664059</name>
</gene>
<dbReference type="EMBL" id="QPFP01000021">
    <property type="protein sequence ID" value="TEB30877.1"/>
    <property type="molecule type" value="Genomic_DNA"/>
</dbReference>
<evidence type="ECO:0000256" key="5">
    <source>
        <dbReference type="PROSITE-ProRule" id="PRU00176"/>
    </source>
</evidence>
<dbReference type="GO" id="GO:0005730">
    <property type="term" value="C:nucleolus"/>
    <property type="evidence" value="ECO:0007669"/>
    <property type="project" value="TreeGrafter"/>
</dbReference>
<dbReference type="FunFam" id="3.30.70.330:FF:000406">
    <property type="entry name" value="Related to Nucleolar protein NOP4"/>
    <property type="match status" value="1"/>
</dbReference>
<dbReference type="GO" id="GO:0003729">
    <property type="term" value="F:mRNA binding"/>
    <property type="evidence" value="ECO:0007669"/>
    <property type="project" value="TreeGrafter"/>
</dbReference>
<dbReference type="InterPro" id="IPR051945">
    <property type="entry name" value="RRM_MRD1_RNA_proc_ribogen"/>
</dbReference>
<feature type="region of interest" description="Disordered" evidence="6">
    <location>
        <begin position="270"/>
        <end position="299"/>
    </location>
</feature>
<evidence type="ECO:0000313" key="9">
    <source>
        <dbReference type="Proteomes" id="UP000298030"/>
    </source>
</evidence>
<dbReference type="InterPro" id="IPR034808">
    <property type="entry name" value="Nop4p_RRM3"/>
</dbReference>
<keyword evidence="2" id="KW-0677">Repeat</keyword>
<evidence type="ECO:0000259" key="7">
    <source>
        <dbReference type="PROSITE" id="PS50102"/>
    </source>
</evidence>
<proteinExistence type="predicted"/>
<organism evidence="8 9">
    <name type="scientific">Coprinellus micaceus</name>
    <name type="common">Glistening ink-cap mushroom</name>
    <name type="synonym">Coprinus micaceus</name>
    <dbReference type="NCBI Taxonomy" id="71717"/>
    <lineage>
        <taxon>Eukaryota</taxon>
        <taxon>Fungi</taxon>
        <taxon>Dikarya</taxon>
        <taxon>Basidiomycota</taxon>
        <taxon>Agaricomycotina</taxon>
        <taxon>Agaricomycetes</taxon>
        <taxon>Agaricomycetidae</taxon>
        <taxon>Agaricales</taxon>
        <taxon>Agaricineae</taxon>
        <taxon>Psathyrellaceae</taxon>
        <taxon>Coprinellus</taxon>
    </lineage>
</organism>
<evidence type="ECO:0000256" key="6">
    <source>
        <dbReference type="SAM" id="MobiDB-lite"/>
    </source>
</evidence>
<comment type="caution">
    <text evidence="8">The sequence shown here is derived from an EMBL/GenBank/DDBJ whole genome shotgun (WGS) entry which is preliminary data.</text>
</comment>
<dbReference type="Gene3D" id="3.30.70.330">
    <property type="match status" value="4"/>
</dbReference>
<evidence type="ECO:0000256" key="4">
    <source>
        <dbReference type="ARBA" id="ARBA00023242"/>
    </source>
</evidence>
<evidence type="ECO:0000313" key="8">
    <source>
        <dbReference type="EMBL" id="TEB30877.1"/>
    </source>
</evidence>
<feature type="compositionally biased region" description="Basic and acidic residues" evidence="6">
    <location>
        <begin position="894"/>
        <end position="917"/>
    </location>
</feature>
<evidence type="ECO:0000256" key="1">
    <source>
        <dbReference type="ARBA" id="ARBA00004123"/>
    </source>
</evidence>
<feature type="compositionally biased region" description="Basic and acidic residues" evidence="6">
    <location>
        <begin position="740"/>
        <end position="757"/>
    </location>
</feature>
<dbReference type="PANTHER" id="PTHR48039:SF5">
    <property type="entry name" value="RNA-BINDING PROTEIN 28"/>
    <property type="match status" value="1"/>
</dbReference>
<feature type="compositionally biased region" description="Acidic residues" evidence="6">
    <location>
        <begin position="368"/>
        <end position="381"/>
    </location>
</feature>
<feature type="compositionally biased region" description="Low complexity" evidence="6">
    <location>
        <begin position="428"/>
        <end position="439"/>
    </location>
</feature>
<dbReference type="InterPro" id="IPR035979">
    <property type="entry name" value="RBD_domain_sf"/>
</dbReference>
<feature type="compositionally biased region" description="Basic and acidic residues" evidence="6">
    <location>
        <begin position="956"/>
        <end position="967"/>
    </location>
</feature>
<keyword evidence="9" id="KW-1185">Reference proteome</keyword>
<feature type="region of interest" description="Disordered" evidence="6">
    <location>
        <begin position="345"/>
        <end position="499"/>
    </location>
</feature>
<dbReference type="AlphaFoldDB" id="A0A4Y7T9N1"/>
<evidence type="ECO:0000256" key="2">
    <source>
        <dbReference type="ARBA" id="ARBA00022737"/>
    </source>
</evidence>
<dbReference type="OrthoDB" id="267048at2759"/>
<feature type="region of interest" description="Disordered" evidence="6">
    <location>
        <begin position="98"/>
        <end position="123"/>
    </location>
</feature>
<dbReference type="Proteomes" id="UP000298030">
    <property type="component" value="Unassembled WGS sequence"/>
</dbReference>
<accession>A0A4Y7T9N1</accession>
<feature type="domain" description="RRM" evidence="7">
    <location>
        <begin position="500"/>
        <end position="618"/>
    </location>
</feature>
<keyword evidence="3 5" id="KW-0694">RNA-binding</keyword>
<sequence>MATNLGKRKEREEDSHGSTLFVSNLPYTATSVDLETLFSDIAPVRTAFVVTEQGSGVSKGVGYVSFALKEDAEMCFKQVSEEGLAIADRKIRVQWADKKKRKEEGSTVEKKEIKSRPREPVTRIPHDPLAVRTVIVSGLPSPLDSKTLWKKIRKCTGAETLTWPVKTANDSEDPSLAHVVFKTPSQASDAVTKLHAHVYKGSLLSATLKKRLEILAKPVPTKKTAAASSTPASVAPNRASRLIVRNLPFNATEQDLRALFLPYGPVHSITMPKPEAEAGEKEKKEGEEGKGTDRPPMQNRGFAFVWMLSKKDAEKALEGCNGKTIRAGLAQELVSSKQKKKKQLRLEKKIKGMSVTEGDAEATGGGEGEGEGEKEEMEVVEEGGVKEEHKNATERVIAVDWALSKEKWKEEKAKIEEAAAEDSDVETESSSKSGMESEGSGSGSDSDDEDEDEGLGVHEDSDDEEDGSSQDGLSDFEYDRDSDDEEEPTKPQLPAPEAGTTLFVRNVPYIATEDELRALFRAFGPLRYARITMDPETGRSRGTGFACFWNKEDADKVLEQAEILRSETGLGSAAPKKNPFSLPSILTPDPSSSLARSLALHGRTLDCVRAVTRDVATKLREEGEKLREKQDKRNMYLLREGIIHANSPAAASLSPAEVERRTASYNQRRALLKSNPSLFISRTRLSIRQLPLFVSERMLKRLAVHALRAFNQEVKAGERQGLTEDELTERTETALEEILKKGLEREEGKASQDDGKAKSKKPAKGRDTGVKQTKIVRQNERVDPLTGKGRSKGYGFIEMTKHADALKVLRWANNNPTVTHLFKEWFKEELGDYLKREKAKGEEKDEARVQRIKEELEAGMPTTKGEKGTLIVEFSIENIQVVQRRAQSMAGGKKVKDESVADEEPPMKDKGKGKDSGKPTSKRPKRDDDRSEASGSPQKRRRVEKKPEALTSTQGSEKDQKASEKPKKAFNPVGAVIGRKRKERKVGKRGRA</sequence>
<dbReference type="PANTHER" id="PTHR48039">
    <property type="entry name" value="RNA-BINDING MOTIF PROTEIN 14B"/>
    <property type="match status" value="1"/>
</dbReference>